<proteinExistence type="predicted"/>
<dbReference type="STRING" id="5643.A0A060S3X0"/>
<name>A0A060S3X0_PYCCI</name>
<reference evidence="1" key="1">
    <citation type="submission" date="2014-01" db="EMBL/GenBank/DDBJ databases">
        <title>The genome of the white-rot fungus Pycnoporus cinnabarinus: a basidiomycete model with a versatile arsenal for lignocellulosic biomass breakdown.</title>
        <authorList>
            <person name="Levasseur A."/>
            <person name="Lomascolo A."/>
            <person name="Ruiz-Duenas F.J."/>
            <person name="Uzan E."/>
            <person name="Piumi F."/>
            <person name="Kues U."/>
            <person name="Ram A.F.J."/>
            <person name="Murat C."/>
            <person name="Haon M."/>
            <person name="Benoit I."/>
            <person name="Arfi Y."/>
            <person name="Chevret D."/>
            <person name="Drula E."/>
            <person name="Kwon M.J."/>
            <person name="Gouret P."/>
            <person name="Lesage-Meessen L."/>
            <person name="Lombard V."/>
            <person name="Mariette J."/>
            <person name="Noirot C."/>
            <person name="Park J."/>
            <person name="Patyshakuliyeva A."/>
            <person name="Wieneger R.A.B."/>
            <person name="Wosten H.A.B."/>
            <person name="Martin F."/>
            <person name="Coutinho P.M."/>
            <person name="de Vries R."/>
            <person name="Martinez A.T."/>
            <person name="Klopp C."/>
            <person name="Pontarotti P."/>
            <person name="Henrissat B."/>
            <person name="Record E."/>
        </authorList>
    </citation>
    <scope>NUCLEOTIDE SEQUENCE [LARGE SCALE GENOMIC DNA]</scope>
    <source>
        <strain evidence="1">BRFM137</strain>
    </source>
</reference>
<dbReference type="EMBL" id="CCBP010000026">
    <property type="protein sequence ID" value="CDO68841.1"/>
    <property type="molecule type" value="Genomic_DNA"/>
</dbReference>
<dbReference type="HOGENOM" id="CLU_1152264_0_0_1"/>
<dbReference type="Proteomes" id="UP000029665">
    <property type="component" value="Unassembled WGS sequence"/>
</dbReference>
<gene>
    <name evidence="1" type="ORF">BN946_scf184805.g50</name>
</gene>
<dbReference type="PANTHER" id="PTHR40633">
    <property type="entry name" value="MATRIX PROTEIN, PUTATIVE (AFU_ORTHOLOGUE AFUA_8G05410)-RELATED"/>
    <property type="match status" value="1"/>
</dbReference>
<comment type="caution">
    <text evidence="1">The sequence shown here is derived from an EMBL/GenBank/DDBJ whole genome shotgun (WGS) entry which is preliminary data.</text>
</comment>
<dbReference type="OrthoDB" id="2432613at2759"/>
<sequence length="241" mass="26452">MYGIHALVKSMFAGQGLTHVAASAAPTPTGGVIPTAPGPGDVFREGGACTFSWTPDPSGVWKHTDVELMTGDNLNMVFLTTVVTFDGTDPSLTTFSYPCPDCYMQVEPNSAIYFYQFSSDAAPGALMWTARFAIADAQGKVTPPPNATQPDGQKIPWGTGALADPAKAVPEPAGEFQKLVQHSDPRELKNIFGLRDGYNQHVVIELERGIVARGYSYQNRQCWTDHADRRFRGWRKRERQR</sequence>
<accession>A0A060S3X0</accession>
<dbReference type="InterPro" id="IPR052982">
    <property type="entry name" value="SRP1/TIP1-like"/>
</dbReference>
<protein>
    <submittedName>
        <fullName evidence="1">Uncharacterized protein</fullName>
    </submittedName>
</protein>
<evidence type="ECO:0000313" key="2">
    <source>
        <dbReference type="Proteomes" id="UP000029665"/>
    </source>
</evidence>
<evidence type="ECO:0000313" key="1">
    <source>
        <dbReference type="EMBL" id="CDO68841.1"/>
    </source>
</evidence>
<dbReference type="PANTHER" id="PTHR40633:SF1">
    <property type="entry name" value="GPI ANCHORED SERINE-THREONINE RICH PROTEIN (AFU_ORTHOLOGUE AFUA_1G03630)"/>
    <property type="match status" value="1"/>
</dbReference>
<dbReference type="AlphaFoldDB" id="A0A060S3X0"/>
<organism evidence="1 2">
    <name type="scientific">Pycnoporus cinnabarinus</name>
    <name type="common">Cinnabar-red polypore</name>
    <name type="synonym">Trametes cinnabarina</name>
    <dbReference type="NCBI Taxonomy" id="5643"/>
    <lineage>
        <taxon>Eukaryota</taxon>
        <taxon>Fungi</taxon>
        <taxon>Dikarya</taxon>
        <taxon>Basidiomycota</taxon>
        <taxon>Agaricomycotina</taxon>
        <taxon>Agaricomycetes</taxon>
        <taxon>Polyporales</taxon>
        <taxon>Polyporaceae</taxon>
        <taxon>Trametes</taxon>
    </lineage>
</organism>
<keyword evidence="2" id="KW-1185">Reference proteome</keyword>